<organism evidence="1 2">
    <name type="scientific">Micromonospora kangleipakensis</name>
    <dbReference type="NCBI Taxonomy" id="1077942"/>
    <lineage>
        <taxon>Bacteria</taxon>
        <taxon>Bacillati</taxon>
        <taxon>Actinomycetota</taxon>
        <taxon>Actinomycetes</taxon>
        <taxon>Micromonosporales</taxon>
        <taxon>Micromonosporaceae</taxon>
        <taxon>Micromonospora</taxon>
    </lineage>
</organism>
<reference evidence="1 2" key="1">
    <citation type="submission" date="2019-02" db="EMBL/GenBank/DDBJ databases">
        <title>Sequencing the genomes of 1000 actinobacteria strains.</title>
        <authorList>
            <person name="Klenk H.-P."/>
        </authorList>
    </citation>
    <scope>NUCLEOTIDE SEQUENCE [LARGE SCALE GENOMIC DNA]</scope>
    <source>
        <strain evidence="1 2">DSM 45612</strain>
    </source>
</reference>
<evidence type="ECO:0000313" key="1">
    <source>
        <dbReference type="EMBL" id="RZU72320.1"/>
    </source>
</evidence>
<dbReference type="RefSeq" id="WP_130330010.1">
    <property type="nucleotide sequence ID" value="NZ_SHLD01000001.1"/>
</dbReference>
<keyword evidence="2" id="KW-1185">Reference proteome</keyword>
<dbReference type="Pfam" id="PF18959">
    <property type="entry name" value="DUF5701"/>
    <property type="match status" value="1"/>
</dbReference>
<sequence>MTGSAFDVAAEFDRQVGTLMDKGYPGLAGMSTEQFTELVTPLRGAIDPRAAELAPPTEARVPFLLVVTRELIQVEERLRITALAGKRKPGFVDRHFAEGDLARFDPIKELEVPTGPAYLLFDVDRGEEFRNLAPSAAVERMAAQDRLPLTIDEGIAFITQFPSALASNRCFSLVGSRCGDKRVPALWISQGAPKLGWCWYGNPHTWLGSATAHPVRVGPE</sequence>
<proteinExistence type="predicted"/>
<comment type="caution">
    <text evidence="1">The sequence shown here is derived from an EMBL/GenBank/DDBJ whole genome shotgun (WGS) entry which is preliminary data.</text>
</comment>
<gene>
    <name evidence="1" type="ORF">EV384_0679</name>
</gene>
<name>A0A4Q8B451_9ACTN</name>
<dbReference type="AlphaFoldDB" id="A0A4Q8B451"/>
<dbReference type="OrthoDB" id="3242676at2"/>
<evidence type="ECO:0000313" key="2">
    <source>
        <dbReference type="Proteomes" id="UP000294114"/>
    </source>
</evidence>
<dbReference type="InterPro" id="IPR043755">
    <property type="entry name" value="DUF5701"/>
</dbReference>
<dbReference type="Proteomes" id="UP000294114">
    <property type="component" value="Unassembled WGS sequence"/>
</dbReference>
<accession>A0A4Q8B451</accession>
<dbReference type="EMBL" id="SHLD01000001">
    <property type="protein sequence ID" value="RZU72320.1"/>
    <property type="molecule type" value="Genomic_DNA"/>
</dbReference>
<protein>
    <submittedName>
        <fullName evidence="1">Uncharacterized protein</fullName>
    </submittedName>
</protein>